<feature type="compositionally biased region" description="Pro residues" evidence="1">
    <location>
        <begin position="21"/>
        <end position="30"/>
    </location>
</feature>
<name>A0A453R7L3_AEGTS</name>
<evidence type="ECO:0000313" key="3">
    <source>
        <dbReference type="Proteomes" id="UP000015105"/>
    </source>
</evidence>
<dbReference type="EnsemblPlants" id="AET7Gv20490700.1">
    <property type="protein sequence ID" value="AET7Gv20490700.1"/>
    <property type="gene ID" value="AET7Gv20490700"/>
</dbReference>
<proteinExistence type="predicted"/>
<protein>
    <submittedName>
        <fullName evidence="2">Uncharacterized protein</fullName>
    </submittedName>
</protein>
<sequence length="130" mass="14016">SIPRPILSLTPTPHSHLNLGHPPPPPPFPDLPADLLAPPPLPSTVALPEASFYHVVLPHGPSPRCRLIVRSRGAPPPPAAEESSRPPSRIRAANRQRVVDRRRAASPYSLKIQAAVGKIHQADVLMPLLL</sequence>
<accession>A0A453R7L3</accession>
<evidence type="ECO:0000256" key="1">
    <source>
        <dbReference type="SAM" id="MobiDB-lite"/>
    </source>
</evidence>
<reference evidence="2" key="3">
    <citation type="journal article" date="2017" name="Nature">
        <title>Genome sequence of the progenitor of the wheat D genome Aegilops tauschii.</title>
        <authorList>
            <person name="Luo M.C."/>
            <person name="Gu Y.Q."/>
            <person name="Puiu D."/>
            <person name="Wang H."/>
            <person name="Twardziok S.O."/>
            <person name="Deal K.R."/>
            <person name="Huo N."/>
            <person name="Zhu T."/>
            <person name="Wang L."/>
            <person name="Wang Y."/>
            <person name="McGuire P.E."/>
            <person name="Liu S."/>
            <person name="Long H."/>
            <person name="Ramasamy R.K."/>
            <person name="Rodriguez J.C."/>
            <person name="Van S.L."/>
            <person name="Yuan L."/>
            <person name="Wang Z."/>
            <person name="Xia Z."/>
            <person name="Xiao L."/>
            <person name="Anderson O.D."/>
            <person name="Ouyang S."/>
            <person name="Liang Y."/>
            <person name="Zimin A.V."/>
            <person name="Pertea G."/>
            <person name="Qi P."/>
            <person name="Bennetzen J.L."/>
            <person name="Dai X."/>
            <person name="Dawson M.W."/>
            <person name="Muller H.G."/>
            <person name="Kugler K."/>
            <person name="Rivarola-Duarte L."/>
            <person name="Spannagl M."/>
            <person name="Mayer K.F.X."/>
            <person name="Lu F.H."/>
            <person name="Bevan M.W."/>
            <person name="Leroy P."/>
            <person name="Li P."/>
            <person name="You F.M."/>
            <person name="Sun Q."/>
            <person name="Liu Z."/>
            <person name="Lyons E."/>
            <person name="Wicker T."/>
            <person name="Salzberg S.L."/>
            <person name="Devos K.M."/>
            <person name="Dvorak J."/>
        </authorList>
    </citation>
    <scope>NUCLEOTIDE SEQUENCE [LARGE SCALE GENOMIC DNA]</scope>
    <source>
        <strain evidence="2">cv. AL8/78</strain>
    </source>
</reference>
<dbReference type="AlphaFoldDB" id="A0A453R7L3"/>
<reference evidence="3" key="1">
    <citation type="journal article" date="2014" name="Science">
        <title>Ancient hybridizations among the ancestral genomes of bread wheat.</title>
        <authorList>
            <consortium name="International Wheat Genome Sequencing Consortium,"/>
            <person name="Marcussen T."/>
            <person name="Sandve S.R."/>
            <person name="Heier L."/>
            <person name="Spannagl M."/>
            <person name="Pfeifer M."/>
            <person name="Jakobsen K.S."/>
            <person name="Wulff B.B."/>
            <person name="Steuernagel B."/>
            <person name="Mayer K.F."/>
            <person name="Olsen O.A."/>
        </authorList>
    </citation>
    <scope>NUCLEOTIDE SEQUENCE [LARGE SCALE GENOMIC DNA]</scope>
    <source>
        <strain evidence="3">cv. AL8/78</strain>
    </source>
</reference>
<dbReference type="Gramene" id="AET7Gv20490700.2">
    <property type="protein sequence ID" value="AET7Gv20490700.2"/>
    <property type="gene ID" value="AET7Gv20490700"/>
</dbReference>
<dbReference type="EnsemblPlants" id="AET7Gv20490700.2">
    <property type="protein sequence ID" value="AET7Gv20490700.2"/>
    <property type="gene ID" value="AET7Gv20490700"/>
</dbReference>
<dbReference type="Gramene" id="AET7Gv20490700.1">
    <property type="protein sequence ID" value="AET7Gv20490700.1"/>
    <property type="gene ID" value="AET7Gv20490700"/>
</dbReference>
<reference evidence="3" key="2">
    <citation type="journal article" date="2017" name="Nat. Plants">
        <title>The Aegilops tauschii genome reveals multiple impacts of transposons.</title>
        <authorList>
            <person name="Zhao G."/>
            <person name="Zou C."/>
            <person name="Li K."/>
            <person name="Wang K."/>
            <person name="Li T."/>
            <person name="Gao L."/>
            <person name="Zhang X."/>
            <person name="Wang H."/>
            <person name="Yang Z."/>
            <person name="Liu X."/>
            <person name="Jiang W."/>
            <person name="Mao L."/>
            <person name="Kong X."/>
            <person name="Jiao Y."/>
            <person name="Jia J."/>
        </authorList>
    </citation>
    <scope>NUCLEOTIDE SEQUENCE [LARGE SCALE GENOMIC DNA]</scope>
    <source>
        <strain evidence="3">cv. AL8/78</strain>
    </source>
</reference>
<dbReference type="Proteomes" id="UP000015105">
    <property type="component" value="Chromosome 7D"/>
</dbReference>
<feature type="region of interest" description="Disordered" evidence="1">
    <location>
        <begin position="1"/>
        <end position="35"/>
    </location>
</feature>
<keyword evidence="3" id="KW-1185">Reference proteome</keyword>
<organism evidence="2 3">
    <name type="scientific">Aegilops tauschii subsp. strangulata</name>
    <name type="common">Goatgrass</name>
    <dbReference type="NCBI Taxonomy" id="200361"/>
    <lineage>
        <taxon>Eukaryota</taxon>
        <taxon>Viridiplantae</taxon>
        <taxon>Streptophyta</taxon>
        <taxon>Embryophyta</taxon>
        <taxon>Tracheophyta</taxon>
        <taxon>Spermatophyta</taxon>
        <taxon>Magnoliopsida</taxon>
        <taxon>Liliopsida</taxon>
        <taxon>Poales</taxon>
        <taxon>Poaceae</taxon>
        <taxon>BOP clade</taxon>
        <taxon>Pooideae</taxon>
        <taxon>Triticodae</taxon>
        <taxon>Triticeae</taxon>
        <taxon>Triticinae</taxon>
        <taxon>Aegilops</taxon>
    </lineage>
</organism>
<evidence type="ECO:0000313" key="2">
    <source>
        <dbReference type="EnsemblPlants" id="AET7Gv20490700.1"/>
    </source>
</evidence>
<reference evidence="2" key="4">
    <citation type="submission" date="2019-03" db="UniProtKB">
        <authorList>
            <consortium name="EnsemblPlants"/>
        </authorList>
    </citation>
    <scope>IDENTIFICATION</scope>
</reference>
<reference evidence="2" key="5">
    <citation type="journal article" date="2021" name="G3 (Bethesda)">
        <title>Aegilops tauschii genome assembly Aet v5.0 features greater sequence contiguity and improved annotation.</title>
        <authorList>
            <person name="Wang L."/>
            <person name="Zhu T."/>
            <person name="Rodriguez J.C."/>
            <person name="Deal K.R."/>
            <person name="Dubcovsky J."/>
            <person name="McGuire P.E."/>
            <person name="Lux T."/>
            <person name="Spannagl M."/>
            <person name="Mayer K.F.X."/>
            <person name="Baldrich P."/>
            <person name="Meyers B.C."/>
            <person name="Huo N."/>
            <person name="Gu Y.Q."/>
            <person name="Zhou H."/>
            <person name="Devos K.M."/>
            <person name="Bennetzen J.L."/>
            <person name="Unver T."/>
            <person name="Budak H."/>
            <person name="Gulick P.J."/>
            <person name="Galiba G."/>
            <person name="Kalapos B."/>
            <person name="Nelson D.R."/>
            <person name="Li P."/>
            <person name="You F.M."/>
            <person name="Luo M.C."/>
            <person name="Dvorak J."/>
        </authorList>
    </citation>
    <scope>NUCLEOTIDE SEQUENCE [LARGE SCALE GENOMIC DNA]</scope>
    <source>
        <strain evidence="2">cv. AL8/78</strain>
    </source>
</reference>
<feature type="region of interest" description="Disordered" evidence="1">
    <location>
        <begin position="69"/>
        <end position="102"/>
    </location>
</feature>